<evidence type="ECO:0000256" key="5">
    <source>
        <dbReference type="HAMAP-Rule" id="MF_00658"/>
    </source>
</evidence>
<comment type="function">
    <text evidence="5">Specifically methylates the pseudouridine at position 1915 (m3Psi1915) in 23S rRNA.</text>
</comment>
<comment type="caution">
    <text evidence="6">The sequence shown here is derived from an EMBL/GenBank/DDBJ whole genome shotgun (WGS) entry which is preliminary data.</text>
</comment>
<name>A0A7X9FQS6_9DELT</name>
<feature type="binding site" evidence="5">
    <location>
        <begin position="123"/>
        <end position="128"/>
    </location>
    <ligand>
        <name>S-adenosyl-L-methionine</name>
        <dbReference type="ChEBI" id="CHEBI:59789"/>
    </ligand>
</feature>
<keyword evidence="5" id="KW-0698">rRNA processing</keyword>
<comment type="similarity">
    <text evidence="4 5">Belongs to the RNA methyltransferase RlmH family.</text>
</comment>
<comment type="catalytic activity">
    <reaction evidence="5">
        <text>pseudouridine(1915) in 23S rRNA + S-adenosyl-L-methionine = N(3)-methylpseudouridine(1915) in 23S rRNA + S-adenosyl-L-homocysteine + H(+)</text>
        <dbReference type="Rhea" id="RHEA:42752"/>
        <dbReference type="Rhea" id="RHEA-COMP:10221"/>
        <dbReference type="Rhea" id="RHEA-COMP:10222"/>
        <dbReference type="ChEBI" id="CHEBI:15378"/>
        <dbReference type="ChEBI" id="CHEBI:57856"/>
        <dbReference type="ChEBI" id="CHEBI:59789"/>
        <dbReference type="ChEBI" id="CHEBI:65314"/>
        <dbReference type="ChEBI" id="CHEBI:74486"/>
        <dbReference type="EC" id="2.1.1.177"/>
    </reaction>
</comment>
<dbReference type="HAMAP" id="MF_00658">
    <property type="entry name" value="23SrRNA_methyltr_H"/>
    <property type="match status" value="1"/>
</dbReference>
<dbReference type="Pfam" id="PF02590">
    <property type="entry name" value="SPOUT_MTase"/>
    <property type="match status" value="1"/>
</dbReference>
<dbReference type="PANTHER" id="PTHR33603">
    <property type="entry name" value="METHYLTRANSFERASE"/>
    <property type="match status" value="1"/>
</dbReference>
<proteinExistence type="inferred from homology"/>
<evidence type="ECO:0000256" key="1">
    <source>
        <dbReference type="ARBA" id="ARBA00022603"/>
    </source>
</evidence>
<dbReference type="GO" id="GO:0005737">
    <property type="term" value="C:cytoplasm"/>
    <property type="evidence" value="ECO:0007669"/>
    <property type="project" value="UniProtKB-SubCell"/>
</dbReference>
<reference evidence="6 7" key="1">
    <citation type="journal article" date="2020" name="Biotechnol. Biofuels">
        <title>New insights from the biogas microbiome by comprehensive genome-resolved metagenomics of nearly 1600 species originating from multiple anaerobic digesters.</title>
        <authorList>
            <person name="Campanaro S."/>
            <person name="Treu L."/>
            <person name="Rodriguez-R L.M."/>
            <person name="Kovalovszki A."/>
            <person name="Ziels R.M."/>
            <person name="Maus I."/>
            <person name="Zhu X."/>
            <person name="Kougias P.G."/>
            <person name="Basile A."/>
            <person name="Luo G."/>
            <person name="Schluter A."/>
            <person name="Konstantinidis K.T."/>
            <person name="Angelidaki I."/>
        </authorList>
    </citation>
    <scope>NUCLEOTIDE SEQUENCE [LARGE SCALE GENOMIC DNA]</scope>
    <source>
        <strain evidence="6">AS27yjCOA_65</strain>
    </source>
</reference>
<dbReference type="InterPro" id="IPR029028">
    <property type="entry name" value="Alpha/beta_knot_MTases"/>
</dbReference>
<dbReference type="PANTHER" id="PTHR33603:SF1">
    <property type="entry name" value="RIBOSOMAL RNA LARGE SUBUNIT METHYLTRANSFERASE H"/>
    <property type="match status" value="1"/>
</dbReference>
<organism evidence="6 7">
    <name type="scientific">SAR324 cluster bacterium</name>
    <dbReference type="NCBI Taxonomy" id="2024889"/>
    <lineage>
        <taxon>Bacteria</taxon>
        <taxon>Deltaproteobacteria</taxon>
        <taxon>SAR324 cluster</taxon>
    </lineage>
</organism>
<keyword evidence="5" id="KW-0963">Cytoplasm</keyword>
<dbReference type="PIRSF" id="PIRSF004505">
    <property type="entry name" value="MT_bac"/>
    <property type="match status" value="1"/>
</dbReference>
<evidence type="ECO:0000256" key="2">
    <source>
        <dbReference type="ARBA" id="ARBA00022679"/>
    </source>
</evidence>
<evidence type="ECO:0000313" key="6">
    <source>
        <dbReference type="EMBL" id="NMC62554.1"/>
    </source>
</evidence>
<evidence type="ECO:0000256" key="4">
    <source>
        <dbReference type="ARBA" id="ARBA00038303"/>
    </source>
</evidence>
<gene>
    <name evidence="5" type="primary">rlmH</name>
    <name evidence="6" type="ORF">GYA55_05230</name>
</gene>
<dbReference type="GO" id="GO:0070038">
    <property type="term" value="F:rRNA (pseudouridine-N3-)-methyltransferase activity"/>
    <property type="evidence" value="ECO:0007669"/>
    <property type="project" value="UniProtKB-UniRule"/>
</dbReference>
<keyword evidence="3 5" id="KW-0949">S-adenosyl-L-methionine</keyword>
<dbReference type="Proteomes" id="UP000524246">
    <property type="component" value="Unassembled WGS sequence"/>
</dbReference>
<dbReference type="EMBL" id="JAAZON010000223">
    <property type="protein sequence ID" value="NMC62554.1"/>
    <property type="molecule type" value="Genomic_DNA"/>
</dbReference>
<protein>
    <recommendedName>
        <fullName evidence="5">Ribosomal RNA large subunit methyltransferase H</fullName>
        <ecNumber evidence="5">2.1.1.177</ecNumber>
    </recommendedName>
    <alternativeName>
        <fullName evidence="5">23S rRNA (pseudouridine1915-N3)-methyltransferase</fullName>
    </alternativeName>
    <alternativeName>
        <fullName evidence="5">23S rRNA m3Psi1915 methyltransferase</fullName>
    </alternativeName>
    <alternativeName>
        <fullName evidence="5">rRNA (pseudouridine-N3-)-methyltransferase RlmH</fullName>
    </alternativeName>
</protein>
<accession>A0A7X9FQS6</accession>
<dbReference type="InterPro" id="IPR029026">
    <property type="entry name" value="tRNA_m1G_MTases_N"/>
</dbReference>
<dbReference type="CDD" id="cd18081">
    <property type="entry name" value="RlmH-like"/>
    <property type="match status" value="1"/>
</dbReference>
<comment type="subcellular location">
    <subcellularLocation>
        <location evidence="5">Cytoplasm</location>
    </subcellularLocation>
</comment>
<dbReference type="InterPro" id="IPR003742">
    <property type="entry name" value="RlmH-like"/>
</dbReference>
<dbReference type="AlphaFoldDB" id="A0A7X9FQS6"/>
<feature type="binding site" evidence="5">
    <location>
        <position position="72"/>
    </location>
    <ligand>
        <name>S-adenosyl-L-methionine</name>
        <dbReference type="ChEBI" id="CHEBI:59789"/>
    </ligand>
</feature>
<evidence type="ECO:0000256" key="3">
    <source>
        <dbReference type="ARBA" id="ARBA00022691"/>
    </source>
</evidence>
<keyword evidence="1 5" id="KW-0489">Methyltransferase</keyword>
<dbReference type="EC" id="2.1.1.177" evidence="5"/>
<feature type="binding site" evidence="5">
    <location>
        <position position="104"/>
    </location>
    <ligand>
        <name>S-adenosyl-L-methionine</name>
        <dbReference type="ChEBI" id="CHEBI:59789"/>
    </ligand>
</feature>
<dbReference type="Gene3D" id="3.40.1280.10">
    <property type="match status" value="1"/>
</dbReference>
<comment type="subunit">
    <text evidence="5">Homodimer.</text>
</comment>
<sequence>MKIRILSVSKTKQGFIEDGEEEYLKRIRSFASIERIEIGVASSSSLSQTELLSKEAQQLLSKIRKDEFLIVLDEHGKEFNSKQFASYLYDKQKEGVSKFCFVIGGAYGLDKKIKEKAKIMLSLSRLTFPYQLTRLILIEQLYRAFSIIAGNPYHK</sequence>
<dbReference type="SUPFAM" id="SSF75217">
    <property type="entry name" value="alpha/beta knot"/>
    <property type="match status" value="1"/>
</dbReference>
<keyword evidence="2 5" id="KW-0808">Transferase</keyword>
<evidence type="ECO:0000313" key="7">
    <source>
        <dbReference type="Proteomes" id="UP000524246"/>
    </source>
</evidence>